<evidence type="ECO:0000256" key="8">
    <source>
        <dbReference type="ARBA" id="ARBA00034763"/>
    </source>
</evidence>
<comment type="subcellular location">
    <subcellularLocation>
        <location evidence="1">Host membrane</location>
        <topology evidence="1">Multi-pass membrane protein</topology>
    </subcellularLocation>
</comment>
<feature type="transmembrane region" description="Helical" evidence="10">
    <location>
        <begin position="212"/>
        <end position="233"/>
    </location>
</feature>
<evidence type="ECO:0000256" key="7">
    <source>
        <dbReference type="ARBA" id="ARBA00034660"/>
    </source>
</evidence>
<dbReference type="InterPro" id="IPR006704">
    <property type="entry name" value="CD47"/>
</dbReference>
<keyword evidence="5 10" id="KW-0472">Membrane</keyword>
<dbReference type="GO" id="GO:0050766">
    <property type="term" value="P:positive regulation of phagocytosis"/>
    <property type="evidence" value="ECO:0007669"/>
    <property type="project" value="InterPro"/>
</dbReference>
<feature type="transmembrane region" description="Helical" evidence="10">
    <location>
        <begin position="121"/>
        <end position="141"/>
    </location>
</feature>
<comment type="similarity">
    <text evidence="8">Belongs to the orthopoxvirus OPG166 protein family.</text>
</comment>
<organism evidence="13 14">
    <name type="scientific">Yokapox virus</name>
    <dbReference type="NCBI Taxonomy" id="1076255"/>
    <lineage>
        <taxon>Viruses</taxon>
        <taxon>Varidnaviria</taxon>
        <taxon>Bamfordvirae</taxon>
        <taxon>Nucleocytoviricota</taxon>
        <taxon>Pokkesviricetes</taxon>
        <taxon>Chitovirales</taxon>
        <taxon>Poxviridae</taxon>
        <taxon>Chordopoxvirinae</taxon>
        <taxon>Centapoxvirus</taxon>
        <taxon>Centapoxvirus yokapox</taxon>
    </lineage>
</organism>
<evidence type="ECO:0000256" key="4">
    <source>
        <dbReference type="ARBA" id="ARBA00022989"/>
    </source>
</evidence>
<dbReference type="InterPro" id="IPR013783">
    <property type="entry name" value="Ig-like_fold"/>
</dbReference>
<evidence type="ECO:0000256" key="9">
    <source>
        <dbReference type="ARBA" id="ARBA00034880"/>
    </source>
</evidence>
<evidence type="ECO:0000256" key="10">
    <source>
        <dbReference type="SAM" id="Phobius"/>
    </source>
</evidence>
<sequence>MLLKLFYLYTVTYIANSKTIEYTPCNDTIIIPCYISNPTKYITWKLDNHVIIIYNKTTSSTMLSKWHKSAKLRLASENDMSLIIKYKDILPGNYTCSDSTGVKSNIQLVFKETHWFNDYDTMLIFIFSGVTLVLLLLQVIYTSISIRFTNNVGILQFFCVIIIMIELSGSLLFYPSKFNMRHIIGLLMLTIPSIFLIVTKIFSFWVLNKLSFGVHVIIYYQLAGYVLTILGLGLSLKECVIDGSLLLSGLGIISISEHFSLLLLVCFQSIHREYY</sequence>
<evidence type="ECO:0000256" key="5">
    <source>
        <dbReference type="ARBA" id="ARBA00023136"/>
    </source>
</evidence>
<reference evidence="13 14" key="1">
    <citation type="journal article" date="2011" name="J. Virol.">
        <title>The genome of yoka poxvirus.</title>
        <authorList>
            <person name="Zhao G."/>
            <person name="Droit L."/>
            <person name="Tesh R.B."/>
            <person name="Popov V.L."/>
            <person name="Little N.S."/>
            <person name="Upton C."/>
            <person name="Virgin H.W."/>
            <person name="Wang D."/>
        </authorList>
    </citation>
    <scope>NUCLEOTIDE SEQUENCE [LARGE SCALE GENOMIC DNA]</scope>
    <source>
        <strain evidence="13">DakArB 4268</strain>
    </source>
</reference>
<dbReference type="PANTHER" id="PTHR10613:SF0">
    <property type="entry name" value="LEUKOCYTE SURFACE ANTIGEN CD47"/>
    <property type="match status" value="1"/>
</dbReference>
<feature type="transmembrane region" description="Helical" evidence="10">
    <location>
        <begin position="186"/>
        <end position="206"/>
    </location>
</feature>
<accession>G3EI36</accession>
<evidence type="ECO:0000313" key="13">
    <source>
        <dbReference type="EMBL" id="AEN03733.1"/>
    </source>
</evidence>
<proteinExistence type="inferred from homology"/>
<keyword evidence="2 10" id="KW-0812">Transmembrane</keyword>
<keyword evidence="14" id="KW-1185">Reference proteome</keyword>
<dbReference type="Gene3D" id="2.60.40.10">
    <property type="entry name" value="Immunoglobulins"/>
    <property type="match status" value="1"/>
</dbReference>
<dbReference type="RefSeq" id="YP_004821497.1">
    <property type="nucleotide sequence ID" value="NC_015960.1"/>
</dbReference>
<feature type="domain" description="CD47 immunoglobulin-like" evidence="12">
    <location>
        <begin position="4"/>
        <end position="120"/>
    </location>
</feature>
<evidence type="ECO:0000256" key="3">
    <source>
        <dbReference type="ARBA" id="ARBA00022870"/>
    </source>
</evidence>
<gene>
    <name evidence="13" type="ORF">YKV144c</name>
</gene>
<feature type="domain" description="CD47-like transmembrane" evidence="11">
    <location>
        <begin position="123"/>
        <end position="267"/>
    </location>
</feature>
<dbReference type="GeneID" id="11107279"/>
<feature type="transmembrane region" description="Helical" evidence="10">
    <location>
        <begin position="245"/>
        <end position="270"/>
    </location>
</feature>
<dbReference type="Pfam" id="PF04549">
    <property type="entry name" value="CD47"/>
    <property type="match status" value="1"/>
</dbReference>
<comment type="function">
    <text evidence="7">Promotes, when overexpressed, the influx of extracellular Ca(2+), leading to membrane permeability and host cell necrosis.</text>
</comment>
<evidence type="ECO:0000256" key="1">
    <source>
        <dbReference type="ARBA" id="ARBA00004301"/>
    </source>
</evidence>
<keyword evidence="6" id="KW-0325">Glycoprotein</keyword>
<name>G3EI36_9POXV</name>
<dbReference type="GO" id="GO:0005886">
    <property type="term" value="C:plasma membrane"/>
    <property type="evidence" value="ECO:0007669"/>
    <property type="project" value="InterPro"/>
</dbReference>
<protein>
    <recommendedName>
        <fullName evidence="9">Protein OPG166</fullName>
    </recommendedName>
</protein>
<dbReference type="GO" id="GO:0070053">
    <property type="term" value="F:thrombospondin receptor activity"/>
    <property type="evidence" value="ECO:0007669"/>
    <property type="project" value="InterPro"/>
</dbReference>
<evidence type="ECO:0000259" key="12">
    <source>
        <dbReference type="Pfam" id="PF08204"/>
    </source>
</evidence>
<dbReference type="Pfam" id="PF08204">
    <property type="entry name" value="V-set_CD47"/>
    <property type="match status" value="1"/>
</dbReference>
<dbReference type="InterPro" id="IPR013270">
    <property type="entry name" value="CD47_Vset"/>
</dbReference>
<dbReference type="Proteomes" id="UP000164653">
    <property type="component" value="Segment"/>
</dbReference>
<keyword evidence="4 10" id="KW-1133">Transmembrane helix</keyword>
<keyword evidence="3" id="KW-1043">Host membrane</keyword>
<dbReference type="GO" id="GO:0022409">
    <property type="term" value="P:positive regulation of cell-cell adhesion"/>
    <property type="evidence" value="ECO:0007669"/>
    <property type="project" value="InterPro"/>
</dbReference>
<dbReference type="GO" id="GO:0033644">
    <property type="term" value="C:host cell membrane"/>
    <property type="evidence" value="ECO:0007669"/>
    <property type="project" value="UniProtKB-SubCell"/>
</dbReference>
<evidence type="ECO:0000259" key="11">
    <source>
        <dbReference type="Pfam" id="PF04549"/>
    </source>
</evidence>
<dbReference type="GO" id="GO:0070062">
    <property type="term" value="C:extracellular exosome"/>
    <property type="evidence" value="ECO:0007669"/>
    <property type="project" value="TreeGrafter"/>
</dbReference>
<evidence type="ECO:0000256" key="6">
    <source>
        <dbReference type="ARBA" id="ARBA00023180"/>
    </source>
</evidence>
<dbReference type="OrthoDB" id="7686at10239"/>
<evidence type="ECO:0000313" key="14">
    <source>
        <dbReference type="Proteomes" id="UP000164653"/>
    </source>
</evidence>
<dbReference type="EMBL" id="HQ849551">
    <property type="protein sequence ID" value="AEN03733.1"/>
    <property type="molecule type" value="Genomic_DNA"/>
</dbReference>
<dbReference type="InterPro" id="IPR013147">
    <property type="entry name" value="CD47-like_TM"/>
</dbReference>
<dbReference type="KEGG" id="vg:11107279"/>
<evidence type="ECO:0000256" key="2">
    <source>
        <dbReference type="ARBA" id="ARBA00022692"/>
    </source>
</evidence>
<feature type="transmembrane region" description="Helical" evidence="10">
    <location>
        <begin position="153"/>
        <end position="174"/>
    </location>
</feature>
<dbReference type="PANTHER" id="PTHR10613">
    <property type="entry name" value="LEUKOCYTE SURFACE ANTIGEN CD47"/>
    <property type="match status" value="1"/>
</dbReference>